<feature type="transmembrane region" description="Helical" evidence="1">
    <location>
        <begin position="106"/>
        <end position="127"/>
    </location>
</feature>
<evidence type="ECO:0000256" key="1">
    <source>
        <dbReference type="SAM" id="Phobius"/>
    </source>
</evidence>
<sequence length="178" mass="18473">MTTNKKPTAEQKVAADAVTQVISADVTSPEATSTDVTSTEVIVAEVIADAETATVTTPLFTTPLAENRGDADTVIAGPDAAWAPPGQHDAPGAAEHRPTAGPRIRWAAIVWGLLFAAIAAGTLLTLLSPERRDAFAAWAVSLSPTTVMLYGLLAVGALVLVLGLVGLLRRAQRRLARS</sequence>
<keyword evidence="3" id="KW-1185">Reference proteome</keyword>
<accession>A0A1H1LBM7</accession>
<keyword evidence="1" id="KW-1133">Transmembrane helix</keyword>
<dbReference type="Proteomes" id="UP000181956">
    <property type="component" value="Chromosome I"/>
</dbReference>
<dbReference type="RefSeq" id="WP_231919288.1">
    <property type="nucleotide sequence ID" value="NZ_LT629742.1"/>
</dbReference>
<proteinExistence type="predicted"/>
<dbReference type="STRING" id="412690.SAMN04489834_0043"/>
<feature type="transmembrane region" description="Helical" evidence="1">
    <location>
        <begin position="147"/>
        <end position="168"/>
    </location>
</feature>
<keyword evidence="1" id="KW-0472">Membrane</keyword>
<protein>
    <submittedName>
        <fullName evidence="2">Uncharacterized protein</fullName>
    </submittedName>
</protein>
<gene>
    <name evidence="2" type="ORF">SAMN04489834_0043</name>
</gene>
<reference evidence="3" key="1">
    <citation type="submission" date="2016-10" db="EMBL/GenBank/DDBJ databases">
        <authorList>
            <person name="Varghese N."/>
            <person name="Submissions S."/>
        </authorList>
    </citation>
    <scope>NUCLEOTIDE SEQUENCE [LARGE SCALE GENOMIC DNA]</scope>
    <source>
        <strain evidence="3">DSM 21772</strain>
    </source>
</reference>
<organism evidence="2 3">
    <name type="scientific">Microterricola viridarii</name>
    <dbReference type="NCBI Taxonomy" id="412690"/>
    <lineage>
        <taxon>Bacteria</taxon>
        <taxon>Bacillati</taxon>
        <taxon>Actinomycetota</taxon>
        <taxon>Actinomycetes</taxon>
        <taxon>Micrococcales</taxon>
        <taxon>Microbacteriaceae</taxon>
        <taxon>Microterricola</taxon>
    </lineage>
</organism>
<dbReference type="AlphaFoldDB" id="A0A1H1LBM7"/>
<evidence type="ECO:0000313" key="3">
    <source>
        <dbReference type="Proteomes" id="UP000181956"/>
    </source>
</evidence>
<name>A0A1H1LBM7_9MICO</name>
<keyword evidence="1" id="KW-0812">Transmembrane</keyword>
<evidence type="ECO:0000313" key="2">
    <source>
        <dbReference type="EMBL" id="SDR71827.1"/>
    </source>
</evidence>
<dbReference type="EMBL" id="LT629742">
    <property type="protein sequence ID" value="SDR71827.1"/>
    <property type="molecule type" value="Genomic_DNA"/>
</dbReference>